<evidence type="ECO:0000313" key="4">
    <source>
        <dbReference type="Proteomes" id="UP000499080"/>
    </source>
</evidence>
<gene>
    <name evidence="3" type="ORF">AVEN_242049_1</name>
</gene>
<keyword evidence="4" id="KW-1185">Reference proteome</keyword>
<name>A0A4Y2RAI2_ARAVE</name>
<protein>
    <recommendedName>
        <fullName evidence="5">Secreted protein</fullName>
    </recommendedName>
</protein>
<evidence type="ECO:0008006" key="5">
    <source>
        <dbReference type="Google" id="ProtNLM"/>
    </source>
</evidence>
<evidence type="ECO:0000256" key="2">
    <source>
        <dbReference type="SAM" id="SignalP"/>
    </source>
</evidence>
<feature type="signal peptide" evidence="2">
    <location>
        <begin position="1"/>
        <end position="21"/>
    </location>
</feature>
<evidence type="ECO:0000256" key="1">
    <source>
        <dbReference type="SAM" id="MobiDB-lite"/>
    </source>
</evidence>
<accession>A0A4Y2RAI2</accession>
<organism evidence="3 4">
    <name type="scientific">Araneus ventricosus</name>
    <name type="common">Orbweaver spider</name>
    <name type="synonym">Epeira ventricosa</name>
    <dbReference type="NCBI Taxonomy" id="182803"/>
    <lineage>
        <taxon>Eukaryota</taxon>
        <taxon>Metazoa</taxon>
        <taxon>Ecdysozoa</taxon>
        <taxon>Arthropoda</taxon>
        <taxon>Chelicerata</taxon>
        <taxon>Arachnida</taxon>
        <taxon>Araneae</taxon>
        <taxon>Araneomorphae</taxon>
        <taxon>Entelegynae</taxon>
        <taxon>Araneoidea</taxon>
        <taxon>Araneidae</taxon>
        <taxon>Araneus</taxon>
    </lineage>
</organism>
<comment type="caution">
    <text evidence="3">The sequence shown here is derived from an EMBL/GenBank/DDBJ whole genome shotgun (WGS) entry which is preliminary data.</text>
</comment>
<sequence>MPPGEASTRLLIRLPLLSVLAVPRGGTKENSTQSLGHVVNLNDRTAANGNTAFCEPHKIDPTTNILCVESSQGGTSRHRRWDINQPTPP</sequence>
<keyword evidence="2" id="KW-0732">Signal</keyword>
<proteinExistence type="predicted"/>
<feature type="region of interest" description="Disordered" evidence="1">
    <location>
        <begin position="70"/>
        <end position="89"/>
    </location>
</feature>
<reference evidence="3 4" key="1">
    <citation type="journal article" date="2019" name="Sci. Rep.">
        <title>Orb-weaving spider Araneus ventricosus genome elucidates the spidroin gene catalogue.</title>
        <authorList>
            <person name="Kono N."/>
            <person name="Nakamura H."/>
            <person name="Ohtoshi R."/>
            <person name="Moran D.A.P."/>
            <person name="Shinohara A."/>
            <person name="Yoshida Y."/>
            <person name="Fujiwara M."/>
            <person name="Mori M."/>
            <person name="Tomita M."/>
            <person name="Arakawa K."/>
        </authorList>
    </citation>
    <scope>NUCLEOTIDE SEQUENCE [LARGE SCALE GENOMIC DNA]</scope>
</reference>
<dbReference type="AlphaFoldDB" id="A0A4Y2RAI2"/>
<dbReference type="Proteomes" id="UP000499080">
    <property type="component" value="Unassembled WGS sequence"/>
</dbReference>
<feature type="chain" id="PRO_5021300944" description="Secreted protein" evidence="2">
    <location>
        <begin position="22"/>
        <end position="89"/>
    </location>
</feature>
<dbReference type="EMBL" id="BGPR01143659">
    <property type="protein sequence ID" value="GBN72681.1"/>
    <property type="molecule type" value="Genomic_DNA"/>
</dbReference>
<evidence type="ECO:0000313" key="3">
    <source>
        <dbReference type="EMBL" id="GBN72681.1"/>
    </source>
</evidence>